<feature type="transmembrane region" description="Helical" evidence="1">
    <location>
        <begin position="195"/>
        <end position="215"/>
    </location>
</feature>
<protein>
    <submittedName>
        <fullName evidence="3">CPBP family intramembrane metalloprotease</fullName>
    </submittedName>
</protein>
<keyword evidence="1" id="KW-1133">Transmembrane helix</keyword>
<keyword evidence="1" id="KW-0472">Membrane</keyword>
<feature type="transmembrane region" description="Helical" evidence="1">
    <location>
        <begin position="16"/>
        <end position="36"/>
    </location>
</feature>
<proteinExistence type="predicted"/>
<dbReference type="AlphaFoldDB" id="A0A3P3W625"/>
<feature type="transmembrane region" description="Helical" evidence="1">
    <location>
        <begin position="222"/>
        <end position="243"/>
    </location>
</feature>
<dbReference type="Proteomes" id="UP000275719">
    <property type="component" value="Unassembled WGS sequence"/>
</dbReference>
<keyword evidence="4" id="KW-1185">Reference proteome</keyword>
<gene>
    <name evidence="3" type="ORF">EG240_09755</name>
</gene>
<organism evidence="3 4">
    <name type="scientific">Paenimyroides tangerinum</name>
    <dbReference type="NCBI Taxonomy" id="2488728"/>
    <lineage>
        <taxon>Bacteria</taxon>
        <taxon>Pseudomonadati</taxon>
        <taxon>Bacteroidota</taxon>
        <taxon>Flavobacteriia</taxon>
        <taxon>Flavobacteriales</taxon>
        <taxon>Flavobacteriaceae</taxon>
        <taxon>Paenimyroides</taxon>
    </lineage>
</organism>
<dbReference type="OrthoDB" id="2806188at2"/>
<dbReference type="PANTHER" id="PTHR39430">
    <property type="entry name" value="MEMBRANE-ASSOCIATED PROTEASE-RELATED"/>
    <property type="match status" value="1"/>
</dbReference>
<evidence type="ECO:0000313" key="3">
    <source>
        <dbReference type="EMBL" id="RRJ90144.1"/>
    </source>
</evidence>
<dbReference type="PANTHER" id="PTHR39430:SF1">
    <property type="entry name" value="PROTEASE"/>
    <property type="match status" value="1"/>
</dbReference>
<dbReference type="EMBL" id="RQVQ01000019">
    <property type="protein sequence ID" value="RRJ90144.1"/>
    <property type="molecule type" value="Genomic_DNA"/>
</dbReference>
<feature type="domain" description="CAAX prenyl protease 2/Lysostaphin resistance protein A-like" evidence="2">
    <location>
        <begin position="135"/>
        <end position="233"/>
    </location>
</feature>
<name>A0A3P3W625_9FLAO</name>
<reference evidence="3 4" key="1">
    <citation type="submission" date="2018-11" db="EMBL/GenBank/DDBJ databases">
        <title>Flavobacterium sp. nov., YIM 102701-2 draft genome.</title>
        <authorList>
            <person name="Li G."/>
            <person name="Jiang Y."/>
        </authorList>
    </citation>
    <scope>NUCLEOTIDE SEQUENCE [LARGE SCALE GENOMIC DNA]</scope>
    <source>
        <strain evidence="3 4">YIM 102701-2</strain>
    </source>
</reference>
<feature type="transmembrane region" description="Helical" evidence="1">
    <location>
        <begin position="263"/>
        <end position="279"/>
    </location>
</feature>
<comment type="caution">
    <text evidence="3">The sequence shown here is derived from an EMBL/GenBank/DDBJ whole genome shotgun (WGS) entry which is preliminary data.</text>
</comment>
<evidence type="ECO:0000259" key="2">
    <source>
        <dbReference type="Pfam" id="PF02517"/>
    </source>
</evidence>
<keyword evidence="3" id="KW-0482">Metalloprotease</keyword>
<accession>A0A3P3W625</accession>
<keyword evidence="3" id="KW-0645">Protease</keyword>
<feature type="transmembrane region" description="Helical" evidence="1">
    <location>
        <begin position="99"/>
        <end position="119"/>
    </location>
</feature>
<dbReference type="GO" id="GO:0006508">
    <property type="term" value="P:proteolysis"/>
    <property type="evidence" value="ECO:0007669"/>
    <property type="project" value="UniProtKB-KW"/>
</dbReference>
<evidence type="ECO:0000256" key="1">
    <source>
        <dbReference type="SAM" id="Phobius"/>
    </source>
</evidence>
<dbReference type="InterPro" id="IPR003675">
    <property type="entry name" value="Rce1/LyrA-like_dom"/>
</dbReference>
<dbReference type="GO" id="GO:0008237">
    <property type="term" value="F:metallopeptidase activity"/>
    <property type="evidence" value="ECO:0007669"/>
    <property type="project" value="UniProtKB-KW"/>
</dbReference>
<feature type="transmembrane region" description="Helical" evidence="1">
    <location>
        <begin position="131"/>
        <end position="151"/>
    </location>
</feature>
<dbReference type="RefSeq" id="WP_125019211.1">
    <property type="nucleotide sequence ID" value="NZ_RQVQ01000019.1"/>
</dbReference>
<dbReference type="Pfam" id="PF02517">
    <property type="entry name" value="Rce1-like"/>
    <property type="match status" value="1"/>
</dbReference>
<sequence length="295" mass="33758">MYIEQLKNKKETLIKYLPFPLVFFLFMGFNYIATLASETNTNEMIQMMIDSLGKNIVFAIMVLPLAALCVILLLWVKFFHKQSITSLTTARQKIDYKRVFFSFFLWAAILVTVILVQYFVSPDDFVINFKLAPFLVLLVLALILIPLQTSFEEYLFRGYLMQGLGLLTKNKWFPLLFTSITFGLMHIANPEVGAFGLQMMVFYIGTGLFLGIITLMDDGLELALGFHAANNLVAAILVTSNNSALQTNAIFEQVSTENSMTEIYIQVFVVFPILIFFFAKKYKWNDWKNKLTGKI</sequence>
<keyword evidence="1" id="KW-0812">Transmembrane</keyword>
<dbReference type="GO" id="GO:0004175">
    <property type="term" value="F:endopeptidase activity"/>
    <property type="evidence" value="ECO:0007669"/>
    <property type="project" value="UniProtKB-ARBA"/>
</dbReference>
<keyword evidence="3" id="KW-0378">Hydrolase</keyword>
<feature type="transmembrane region" description="Helical" evidence="1">
    <location>
        <begin position="172"/>
        <end position="189"/>
    </location>
</feature>
<evidence type="ECO:0000313" key="4">
    <source>
        <dbReference type="Proteomes" id="UP000275719"/>
    </source>
</evidence>
<dbReference type="GO" id="GO:0080120">
    <property type="term" value="P:CAAX-box protein maturation"/>
    <property type="evidence" value="ECO:0007669"/>
    <property type="project" value="UniProtKB-ARBA"/>
</dbReference>
<feature type="transmembrane region" description="Helical" evidence="1">
    <location>
        <begin position="56"/>
        <end position="78"/>
    </location>
</feature>